<evidence type="ECO:0000313" key="1">
    <source>
        <dbReference type="EMBL" id="KAK8522216.1"/>
    </source>
</evidence>
<organism evidence="1 2">
    <name type="scientific">Hibiscus sabdariffa</name>
    <name type="common">roselle</name>
    <dbReference type="NCBI Taxonomy" id="183260"/>
    <lineage>
        <taxon>Eukaryota</taxon>
        <taxon>Viridiplantae</taxon>
        <taxon>Streptophyta</taxon>
        <taxon>Embryophyta</taxon>
        <taxon>Tracheophyta</taxon>
        <taxon>Spermatophyta</taxon>
        <taxon>Magnoliopsida</taxon>
        <taxon>eudicotyledons</taxon>
        <taxon>Gunneridae</taxon>
        <taxon>Pentapetalae</taxon>
        <taxon>rosids</taxon>
        <taxon>malvids</taxon>
        <taxon>Malvales</taxon>
        <taxon>Malvaceae</taxon>
        <taxon>Malvoideae</taxon>
        <taxon>Hibiscus</taxon>
    </lineage>
</organism>
<evidence type="ECO:0000313" key="2">
    <source>
        <dbReference type="Proteomes" id="UP001472677"/>
    </source>
</evidence>
<dbReference type="EMBL" id="JBBPBM010000045">
    <property type="protein sequence ID" value="KAK8522216.1"/>
    <property type="molecule type" value="Genomic_DNA"/>
</dbReference>
<sequence length="255" mass="29862">MAMAFTVAVVDTEYLKEIEKARRYLRAPIAFKNCAPIMLRLAWHWHWHGTGTARGLTMSTPRLQEREIQKWKHSGKHDEEVKAKHPRITYADLYQTCSVKKSRWCCIRKFLNQNSLDLLPFRGFHYMLRLDLYEKGLLFLFSYKALSLQELLLLKSLEVPLLTLYQEERTQTFVRKKDDFQMLQKVMQNHIRNFQNLGFNPSSSRPKLVVKDSTVLVHGAVVIFSYVHELFDARKEGPKLKTVTRSPNSQPGQHG</sequence>
<gene>
    <name evidence="1" type="ORF">V6N12_055936</name>
</gene>
<dbReference type="PRINTS" id="PR00459">
    <property type="entry name" value="ASPEROXIDASE"/>
</dbReference>
<protein>
    <submittedName>
        <fullName evidence="1">Uncharacterized protein</fullName>
    </submittedName>
</protein>
<dbReference type="InterPro" id="IPR002207">
    <property type="entry name" value="Peroxidase_I"/>
</dbReference>
<dbReference type="Gene3D" id="1.10.520.10">
    <property type="match status" value="1"/>
</dbReference>
<comment type="caution">
    <text evidence="1">The sequence shown here is derived from an EMBL/GenBank/DDBJ whole genome shotgun (WGS) entry which is preliminary data.</text>
</comment>
<reference evidence="1 2" key="1">
    <citation type="journal article" date="2024" name="G3 (Bethesda)">
        <title>Genome assembly of Hibiscus sabdariffa L. provides insights into metabolisms of medicinal natural products.</title>
        <authorList>
            <person name="Kim T."/>
        </authorList>
    </citation>
    <scope>NUCLEOTIDE SEQUENCE [LARGE SCALE GENOMIC DNA]</scope>
    <source>
        <strain evidence="1">TK-2024</strain>
        <tissue evidence="1">Old leaves</tissue>
    </source>
</reference>
<dbReference type="Proteomes" id="UP001472677">
    <property type="component" value="Unassembled WGS sequence"/>
</dbReference>
<name>A0ABR2CR04_9ROSI</name>
<dbReference type="InterPro" id="IPR010255">
    <property type="entry name" value="Haem_peroxidase_sf"/>
</dbReference>
<dbReference type="SUPFAM" id="SSF48113">
    <property type="entry name" value="Heme-dependent peroxidases"/>
    <property type="match status" value="1"/>
</dbReference>
<accession>A0ABR2CR04</accession>
<keyword evidence="2" id="KW-1185">Reference proteome</keyword>
<proteinExistence type="predicted"/>